<gene>
    <name evidence="1" type="ORF">DN752_19185</name>
</gene>
<evidence type="ECO:0000313" key="2">
    <source>
        <dbReference type="Proteomes" id="UP000248688"/>
    </source>
</evidence>
<organism evidence="1 2">
    <name type="scientific">Echinicola strongylocentroti</name>
    <dbReference type="NCBI Taxonomy" id="1795355"/>
    <lineage>
        <taxon>Bacteria</taxon>
        <taxon>Pseudomonadati</taxon>
        <taxon>Bacteroidota</taxon>
        <taxon>Cytophagia</taxon>
        <taxon>Cytophagales</taxon>
        <taxon>Cyclobacteriaceae</taxon>
        <taxon>Echinicola</taxon>
    </lineage>
</organism>
<dbReference type="KEGG" id="est:DN752_19185"/>
<evidence type="ECO:0008006" key="3">
    <source>
        <dbReference type="Google" id="ProtNLM"/>
    </source>
</evidence>
<evidence type="ECO:0000313" key="1">
    <source>
        <dbReference type="EMBL" id="AWW32089.1"/>
    </source>
</evidence>
<keyword evidence="2" id="KW-1185">Reference proteome</keyword>
<dbReference type="OrthoDB" id="893860at2"/>
<name>A0A2Z4IMY3_9BACT</name>
<reference evidence="1 2" key="1">
    <citation type="submission" date="2018-06" db="EMBL/GenBank/DDBJ databases">
        <title>Echinicola strongylocentroti sp. nov., isolated from a sea urchin Strongylocentrotus intermedius.</title>
        <authorList>
            <person name="Bae S.S."/>
        </authorList>
    </citation>
    <scope>NUCLEOTIDE SEQUENCE [LARGE SCALE GENOMIC DNA]</scope>
    <source>
        <strain evidence="1 2">MEBiC08714</strain>
    </source>
</reference>
<sequence length="167" mass="19283">MRKTVLIPTDFTVKSLNLVKSALNANDDCQLEIILLHGIYLPDSISELLFFRKKEVIRKLENTAFKESCELLLGKYGSRIESISADLFSGYNQSAFENYLEGNRVDEIYAFSEYDFRACHKRSFDLMPLIEKTSVHLTKVKWVDHGRRHDLDKNQLAALFFGHFSPS</sequence>
<dbReference type="EMBL" id="CP030041">
    <property type="protein sequence ID" value="AWW32089.1"/>
    <property type="molecule type" value="Genomic_DNA"/>
</dbReference>
<accession>A0A2Z4IMY3</accession>
<dbReference type="RefSeq" id="WP_112785462.1">
    <property type="nucleotide sequence ID" value="NZ_CP030041.1"/>
</dbReference>
<dbReference type="AlphaFoldDB" id="A0A2Z4IMY3"/>
<protein>
    <recommendedName>
        <fullName evidence="3">Universal stress protein</fullName>
    </recommendedName>
</protein>
<dbReference type="Proteomes" id="UP000248688">
    <property type="component" value="Chromosome"/>
</dbReference>
<proteinExistence type="predicted"/>